<feature type="compositionally biased region" description="Pro residues" evidence="1">
    <location>
        <begin position="129"/>
        <end position="144"/>
    </location>
</feature>
<dbReference type="EMBL" id="JACJVN010000050">
    <property type="protein sequence ID" value="MBB6678128.1"/>
    <property type="molecule type" value="Genomic_DNA"/>
</dbReference>
<keyword evidence="6" id="KW-1185">Reference proteome</keyword>
<sequence length="315" mass="34761">MQQSTMNRIIWGLIMVGVGTVFLLNQTGTISIGIGEFLGLFWPVFPILFGIQGLLIQRKGGFCWNSIVILAGVFFLGRNLGLFDWDIGDIIRIIAPVMIIIWGLRMLVRTGGRTRPDHQTPEGWNSVTPPIPPAPPVPPAPHEPQAPLETTYDRESPNPARAAASGTLPPPPISSHYQQPPWRSGTGFAGRENHSRFIGDFVIGQEYFELRPMSISHFIGDTKLDLTRAQIPYGETRIYVSTFIGDVKVFVPEDYSFGVRVVSSSLIGDVKVMEQKRGGLFNQINVETPSFMDASKQVVLVVSTFIGDVRVTKVG</sequence>
<feature type="transmembrane region" description="Helical" evidence="2">
    <location>
        <begin position="61"/>
        <end position="78"/>
    </location>
</feature>
<dbReference type="InterPro" id="IPR054331">
    <property type="entry name" value="LiaF_TM"/>
</dbReference>
<dbReference type="Proteomes" id="UP000574133">
    <property type="component" value="Unassembled WGS sequence"/>
</dbReference>
<evidence type="ECO:0000313" key="5">
    <source>
        <dbReference type="EMBL" id="MBB6678128.1"/>
    </source>
</evidence>
<dbReference type="RefSeq" id="WP_185179402.1">
    <property type="nucleotide sequence ID" value="NZ_CBCSEP010000009.1"/>
</dbReference>
<organism evidence="5 6">
    <name type="scientific">Cohnella lubricantis</name>
    <dbReference type="NCBI Taxonomy" id="2163172"/>
    <lineage>
        <taxon>Bacteria</taxon>
        <taxon>Bacillati</taxon>
        <taxon>Bacillota</taxon>
        <taxon>Bacilli</taxon>
        <taxon>Bacillales</taxon>
        <taxon>Paenibacillaceae</taxon>
        <taxon>Cohnella</taxon>
    </lineage>
</organism>
<evidence type="ECO:0000259" key="4">
    <source>
        <dbReference type="Pfam" id="PF22570"/>
    </source>
</evidence>
<gene>
    <name evidence="5" type="ORF">H4Q31_12540</name>
</gene>
<keyword evidence="2" id="KW-1133">Transmembrane helix</keyword>
<keyword evidence="2" id="KW-0812">Transmembrane</keyword>
<feature type="transmembrane region" description="Helical" evidence="2">
    <location>
        <begin position="90"/>
        <end position="108"/>
    </location>
</feature>
<dbReference type="AlphaFoldDB" id="A0A841TFR9"/>
<proteinExistence type="predicted"/>
<feature type="domain" description="Cell wall-active antibiotics response LiaF-like C-terminal" evidence="3">
    <location>
        <begin position="197"/>
        <end position="311"/>
    </location>
</feature>
<accession>A0A841TFR9</accession>
<evidence type="ECO:0000313" key="6">
    <source>
        <dbReference type="Proteomes" id="UP000574133"/>
    </source>
</evidence>
<dbReference type="InterPro" id="IPR024425">
    <property type="entry name" value="LiaF-like_C"/>
</dbReference>
<feature type="domain" description="LiaF transmembrane" evidence="4">
    <location>
        <begin position="10"/>
        <end position="110"/>
    </location>
</feature>
<evidence type="ECO:0000256" key="1">
    <source>
        <dbReference type="SAM" id="MobiDB-lite"/>
    </source>
</evidence>
<keyword evidence="2" id="KW-0472">Membrane</keyword>
<feature type="transmembrane region" description="Helical" evidence="2">
    <location>
        <begin position="7"/>
        <end position="24"/>
    </location>
</feature>
<evidence type="ECO:0000259" key="3">
    <source>
        <dbReference type="Pfam" id="PF09922"/>
    </source>
</evidence>
<feature type="transmembrane region" description="Helical" evidence="2">
    <location>
        <begin position="30"/>
        <end position="49"/>
    </location>
</feature>
<dbReference type="InterPro" id="IPR047793">
    <property type="entry name" value="LiaF_C"/>
</dbReference>
<name>A0A841TFR9_9BACL</name>
<protein>
    <submittedName>
        <fullName evidence="5">Cell wall-active antibiotics response protein</fullName>
    </submittedName>
</protein>
<dbReference type="Pfam" id="PF09922">
    <property type="entry name" value="LiaF-like_C"/>
    <property type="match status" value="1"/>
</dbReference>
<evidence type="ECO:0000256" key="2">
    <source>
        <dbReference type="SAM" id="Phobius"/>
    </source>
</evidence>
<feature type="region of interest" description="Disordered" evidence="1">
    <location>
        <begin position="113"/>
        <end position="189"/>
    </location>
</feature>
<reference evidence="5 6" key="1">
    <citation type="submission" date="2020-08" db="EMBL/GenBank/DDBJ databases">
        <title>Cohnella phylogeny.</title>
        <authorList>
            <person name="Dunlap C."/>
        </authorList>
    </citation>
    <scope>NUCLEOTIDE SEQUENCE [LARGE SCALE GENOMIC DNA]</scope>
    <source>
        <strain evidence="5 6">DSM 103658</strain>
    </source>
</reference>
<comment type="caution">
    <text evidence="5">The sequence shown here is derived from an EMBL/GenBank/DDBJ whole genome shotgun (WGS) entry which is preliminary data.</text>
</comment>
<dbReference type="NCBIfam" id="NF040535">
    <property type="entry name" value="LiaF_C_term"/>
    <property type="match status" value="1"/>
</dbReference>
<dbReference type="Pfam" id="PF22570">
    <property type="entry name" value="LiaF-TM"/>
    <property type="match status" value="1"/>
</dbReference>